<keyword evidence="3" id="KW-1185">Reference proteome</keyword>
<feature type="compositionally biased region" description="Basic and acidic residues" evidence="1">
    <location>
        <begin position="390"/>
        <end position="408"/>
    </location>
</feature>
<organism evidence="2 3">
    <name type="scientific">Plutella xylostella</name>
    <name type="common">Diamondback moth</name>
    <name type="synonym">Plutella maculipennis</name>
    <dbReference type="NCBI Taxonomy" id="51655"/>
    <lineage>
        <taxon>Eukaryota</taxon>
        <taxon>Metazoa</taxon>
        <taxon>Ecdysozoa</taxon>
        <taxon>Arthropoda</taxon>
        <taxon>Hexapoda</taxon>
        <taxon>Insecta</taxon>
        <taxon>Pterygota</taxon>
        <taxon>Neoptera</taxon>
        <taxon>Endopterygota</taxon>
        <taxon>Lepidoptera</taxon>
        <taxon>Glossata</taxon>
        <taxon>Ditrysia</taxon>
        <taxon>Yponomeutoidea</taxon>
        <taxon>Plutellidae</taxon>
        <taxon>Plutella</taxon>
    </lineage>
</organism>
<reference evidence="2" key="1">
    <citation type="submission" date="2020-11" db="EMBL/GenBank/DDBJ databases">
        <authorList>
            <person name="Whiteford S."/>
        </authorList>
    </citation>
    <scope>NUCLEOTIDE SEQUENCE</scope>
</reference>
<proteinExistence type="predicted"/>
<dbReference type="AlphaFoldDB" id="A0A8S4ELC9"/>
<feature type="region of interest" description="Disordered" evidence="1">
    <location>
        <begin position="1"/>
        <end position="61"/>
    </location>
</feature>
<protein>
    <submittedName>
        <fullName evidence="2">(diamondback moth) hypothetical protein</fullName>
    </submittedName>
</protein>
<accession>A0A8S4ELC9</accession>
<name>A0A8S4ELC9_PLUXY</name>
<sequence length="524" mass="59818">MSDNDDGQPTGGVTDGVSNLAEEVNMEDNCENTGENEREMETGYQAGGNRPGKRGRDPDENELWTVVGRKGKRFARSQIEDDCTRISEEIVEICMTHKDPLPKQIGLARLFKSENIQDIIRVKYINAFKVLIQLNKDLSAEKLLNCQNLLEKGYRIQRAMEVSRSYGVIKEIETDVSEEEVLKSLSSDMDIIGVKRMKRRNTESGLWEPSELIRVCFKSASLPAYINVLGLRTKVERYMFPVTQCSRCWRYGHLMKTCPSIRVICPKCGEHHANCDKTRFKCVNCNGTHMALAKQCPAFIRERRLREIMSEYNCTYRKALLIYVPPSPPIPIENTYITNNTDAVTSMGSRGKSDRRTYSQVLSQITEATPIPDTYNNAISESLVTCGGDRPTDPHHQRRALSDSDNEGRASQPCAHQQTKDRTKKTKKSKNKPNYFMNWTLTDSESCSTLPEQRENTVEEQIKCETFRELLAKLKKIIFSQRNSKGNKTTKCIKLVCDWLLSCVLKLIAEWPILSFFFKKNGED</sequence>
<dbReference type="EMBL" id="CAJHNJ030000019">
    <property type="protein sequence ID" value="CAG9116866.1"/>
    <property type="molecule type" value="Genomic_DNA"/>
</dbReference>
<evidence type="ECO:0000256" key="1">
    <source>
        <dbReference type="SAM" id="MobiDB-lite"/>
    </source>
</evidence>
<evidence type="ECO:0000313" key="2">
    <source>
        <dbReference type="EMBL" id="CAG9116866.1"/>
    </source>
</evidence>
<dbReference type="Proteomes" id="UP000653454">
    <property type="component" value="Unassembled WGS sequence"/>
</dbReference>
<comment type="caution">
    <text evidence="2">The sequence shown here is derived from an EMBL/GenBank/DDBJ whole genome shotgun (WGS) entry which is preliminary data.</text>
</comment>
<feature type="region of interest" description="Disordered" evidence="1">
    <location>
        <begin position="383"/>
        <end position="433"/>
    </location>
</feature>
<gene>
    <name evidence="2" type="ORF">PLXY2_LOCUS6228</name>
</gene>
<feature type="compositionally biased region" description="Basic residues" evidence="1">
    <location>
        <begin position="422"/>
        <end position="431"/>
    </location>
</feature>
<evidence type="ECO:0000313" key="3">
    <source>
        <dbReference type="Proteomes" id="UP000653454"/>
    </source>
</evidence>